<keyword evidence="2" id="KW-1185">Reference proteome</keyword>
<dbReference type="RefSeq" id="WP_040450629.1">
    <property type="nucleotide sequence ID" value="NZ_CXWD01000001.1"/>
</dbReference>
<evidence type="ECO:0000313" key="2">
    <source>
        <dbReference type="Proteomes" id="UP000053235"/>
    </source>
</evidence>
<sequence length="171" mass="18800">MLTRPASTFTELGTKVIEQGLADPKLSEFYEAIQSASHQATPGTLKPYINYLSLCSDKVSDLAPPPIFYVGRESSQRLLFGDQWATPEAVGGPASGLRTPDAELEKASADAYKAALNIRPYYGYARTLISLDGETYEIAFERLIVGIRPAPAASYQICAYYGVIQDLQRRR</sequence>
<dbReference type="Proteomes" id="UP000053235">
    <property type="component" value="Unassembled WGS sequence"/>
</dbReference>
<protein>
    <recommendedName>
        <fullName evidence="3">PAS domain-containing protein</fullName>
    </recommendedName>
</protein>
<evidence type="ECO:0000313" key="1">
    <source>
        <dbReference type="EMBL" id="CTQ63839.1"/>
    </source>
</evidence>
<name>A0A0M6ZM53_9HYPH</name>
<reference evidence="2" key="1">
    <citation type="submission" date="2015-07" db="EMBL/GenBank/DDBJ databases">
        <authorList>
            <person name="Rodrigo-Torres Lidia"/>
            <person name="Arahal R.David."/>
        </authorList>
    </citation>
    <scope>NUCLEOTIDE SEQUENCE [LARGE SCALE GENOMIC DNA]</scope>
    <source>
        <strain evidence="2">CECT 5112</strain>
    </source>
</reference>
<organism evidence="1 2">
    <name type="scientific">Roseibium alexandrii</name>
    <dbReference type="NCBI Taxonomy" id="388408"/>
    <lineage>
        <taxon>Bacteria</taxon>
        <taxon>Pseudomonadati</taxon>
        <taxon>Pseudomonadota</taxon>
        <taxon>Alphaproteobacteria</taxon>
        <taxon>Hyphomicrobiales</taxon>
        <taxon>Stappiaceae</taxon>
        <taxon>Roseibium</taxon>
    </lineage>
</organism>
<gene>
    <name evidence="1" type="ORF">LAX5112_00085</name>
</gene>
<dbReference type="EMBL" id="CXWD01000001">
    <property type="protein sequence ID" value="CTQ63839.1"/>
    <property type="molecule type" value="Genomic_DNA"/>
</dbReference>
<evidence type="ECO:0008006" key="3">
    <source>
        <dbReference type="Google" id="ProtNLM"/>
    </source>
</evidence>
<accession>A0A0M6ZM53</accession>
<dbReference type="OrthoDB" id="7677224at2"/>
<proteinExistence type="predicted"/>
<dbReference type="AlphaFoldDB" id="A0A0M6ZM53"/>